<keyword evidence="3" id="KW-1185">Reference proteome</keyword>
<proteinExistence type="predicted"/>
<protein>
    <submittedName>
        <fullName evidence="2">Protein CBG25543</fullName>
    </submittedName>
</protein>
<reference evidence="2 3" key="2">
    <citation type="journal article" date="2011" name="PLoS Genet.">
        <title>Caenorhabditis briggsae recombinant inbred line genotypes reveal inter-strain incompatibility and the evolution of recombination.</title>
        <authorList>
            <person name="Ross J.A."/>
            <person name="Koboldt D.C."/>
            <person name="Staisch J.E."/>
            <person name="Chamberlin H.M."/>
            <person name="Gupta B.P."/>
            <person name="Miller R.D."/>
            <person name="Baird S.E."/>
            <person name="Haag E.S."/>
        </authorList>
    </citation>
    <scope>NUCLEOTIDE SEQUENCE [LARGE SCALE GENOMIC DNA]</scope>
    <source>
        <strain evidence="2 3">AF16</strain>
    </source>
</reference>
<dbReference type="GeneID" id="68917029"/>
<dbReference type="AlphaFoldDB" id="B6IIR5"/>
<sequence>MHCAHTFRSHISSPLHKSHFTSTP</sequence>
<dbReference type="Proteomes" id="UP000008549">
    <property type="component" value="Unassembled WGS sequence"/>
</dbReference>
<dbReference type="InParanoid" id="B6IIR5"/>
<gene>
    <name evidence="2" type="ORF">CBG25543</name>
    <name evidence="2" type="ORF">CBG_25543</name>
</gene>
<evidence type="ECO:0000256" key="1">
    <source>
        <dbReference type="SAM" id="MobiDB-lite"/>
    </source>
</evidence>
<dbReference type="CTD" id="68917029"/>
<name>B6IIR5_CAEBR</name>
<reference evidence="2 3" key="1">
    <citation type="journal article" date="2003" name="PLoS Biol.">
        <title>The genome sequence of Caenorhabditis briggsae: a platform for comparative genomics.</title>
        <authorList>
            <person name="Stein L.D."/>
            <person name="Bao Z."/>
            <person name="Blasiar D."/>
            <person name="Blumenthal T."/>
            <person name="Brent M.R."/>
            <person name="Chen N."/>
            <person name="Chinwalla A."/>
            <person name="Clarke L."/>
            <person name="Clee C."/>
            <person name="Coghlan A."/>
            <person name="Coulson A."/>
            <person name="D'Eustachio P."/>
            <person name="Fitch D.H."/>
            <person name="Fulton L.A."/>
            <person name="Fulton R.E."/>
            <person name="Griffiths-Jones S."/>
            <person name="Harris T.W."/>
            <person name="Hillier L.W."/>
            <person name="Kamath R."/>
            <person name="Kuwabara P.E."/>
            <person name="Mardis E.R."/>
            <person name="Marra M.A."/>
            <person name="Miner T.L."/>
            <person name="Minx P."/>
            <person name="Mullikin J.C."/>
            <person name="Plumb R.W."/>
            <person name="Rogers J."/>
            <person name="Schein J.E."/>
            <person name="Sohrmann M."/>
            <person name="Spieth J."/>
            <person name="Stajich J.E."/>
            <person name="Wei C."/>
            <person name="Willey D."/>
            <person name="Wilson R.K."/>
            <person name="Durbin R."/>
            <person name="Waterston R.H."/>
        </authorList>
    </citation>
    <scope>NUCLEOTIDE SEQUENCE [LARGE SCALE GENOMIC DNA]</scope>
    <source>
        <strain evidence="2 3">AF16</strain>
    </source>
</reference>
<feature type="region of interest" description="Disordered" evidence="1">
    <location>
        <begin position="1"/>
        <end position="24"/>
    </location>
</feature>
<dbReference type="RefSeq" id="XP_045099356.1">
    <property type="nucleotide sequence ID" value="XM_045242180.1"/>
</dbReference>
<evidence type="ECO:0000313" key="2">
    <source>
        <dbReference type="EMBL" id="CAR99795.1"/>
    </source>
</evidence>
<accession>B6IIR5</accession>
<dbReference type="EMBL" id="HE600938">
    <property type="protein sequence ID" value="CAR99795.1"/>
    <property type="molecule type" value="Genomic_DNA"/>
</dbReference>
<evidence type="ECO:0000313" key="3">
    <source>
        <dbReference type="Proteomes" id="UP000008549"/>
    </source>
</evidence>
<dbReference type="HOGENOM" id="CLU_3421470_0_0_1"/>
<dbReference type="KEGG" id="cbr:CBG_25543"/>
<organism evidence="2 3">
    <name type="scientific">Caenorhabditis briggsae</name>
    <dbReference type="NCBI Taxonomy" id="6238"/>
    <lineage>
        <taxon>Eukaryota</taxon>
        <taxon>Metazoa</taxon>
        <taxon>Ecdysozoa</taxon>
        <taxon>Nematoda</taxon>
        <taxon>Chromadorea</taxon>
        <taxon>Rhabditida</taxon>
        <taxon>Rhabditina</taxon>
        <taxon>Rhabditomorpha</taxon>
        <taxon>Rhabditoidea</taxon>
        <taxon>Rhabditidae</taxon>
        <taxon>Peloderinae</taxon>
        <taxon>Caenorhabditis</taxon>
    </lineage>
</organism>